<dbReference type="InterPro" id="IPR007353">
    <property type="entry name" value="DUF421"/>
</dbReference>
<evidence type="ECO:0000256" key="5">
    <source>
        <dbReference type="ARBA" id="ARBA00022989"/>
    </source>
</evidence>
<gene>
    <name evidence="9" type="ORF">SPDO_24080</name>
</gene>
<evidence type="ECO:0000256" key="7">
    <source>
        <dbReference type="SAM" id="Phobius"/>
    </source>
</evidence>
<dbReference type="PANTHER" id="PTHR34582">
    <property type="entry name" value="UPF0702 TRANSMEMBRANE PROTEIN YCAP"/>
    <property type="match status" value="1"/>
</dbReference>
<dbReference type="Pfam" id="PF04239">
    <property type="entry name" value="DUF421"/>
    <property type="match status" value="1"/>
</dbReference>
<dbReference type="PANTHER" id="PTHR34582:SF6">
    <property type="entry name" value="UPF0702 TRANSMEMBRANE PROTEIN YCAP"/>
    <property type="match status" value="1"/>
</dbReference>
<dbReference type="EMBL" id="NBBI01000004">
    <property type="protein sequence ID" value="OWK29423.1"/>
    <property type="molecule type" value="Genomic_DNA"/>
</dbReference>
<evidence type="ECO:0000256" key="2">
    <source>
        <dbReference type="ARBA" id="ARBA00006448"/>
    </source>
</evidence>
<feature type="transmembrane region" description="Helical" evidence="7">
    <location>
        <begin position="74"/>
        <end position="96"/>
    </location>
</feature>
<evidence type="ECO:0000313" key="10">
    <source>
        <dbReference type="Proteomes" id="UP000197290"/>
    </source>
</evidence>
<organism evidence="9 10">
    <name type="scientific">Sphingomonas dokdonensis</name>
    <dbReference type="NCBI Taxonomy" id="344880"/>
    <lineage>
        <taxon>Bacteria</taxon>
        <taxon>Pseudomonadati</taxon>
        <taxon>Pseudomonadota</taxon>
        <taxon>Alphaproteobacteria</taxon>
        <taxon>Sphingomonadales</taxon>
        <taxon>Sphingomonadaceae</taxon>
        <taxon>Sphingomonas</taxon>
    </lineage>
</organism>
<dbReference type="AlphaFoldDB" id="A0A245ZI70"/>
<protein>
    <recommendedName>
        <fullName evidence="8">YetF C-terminal domain-containing protein</fullName>
    </recommendedName>
</protein>
<reference evidence="9 10" key="1">
    <citation type="submission" date="2017-03" db="EMBL/GenBank/DDBJ databases">
        <title>Genome sequence of Sphingomonas dokdonensis DSM 21029.</title>
        <authorList>
            <person name="Poehlein A."/>
            <person name="Wuebbeler J.H."/>
            <person name="Steinbuechel A."/>
            <person name="Daniel R."/>
        </authorList>
    </citation>
    <scope>NUCLEOTIDE SEQUENCE [LARGE SCALE GENOMIC DNA]</scope>
    <source>
        <strain evidence="9 10">DSM 21029</strain>
    </source>
</reference>
<keyword evidence="6 7" id="KW-0472">Membrane</keyword>
<evidence type="ECO:0000256" key="1">
    <source>
        <dbReference type="ARBA" id="ARBA00004651"/>
    </source>
</evidence>
<comment type="caution">
    <text evidence="9">The sequence shown here is derived from an EMBL/GenBank/DDBJ whole genome shotgun (WGS) entry which is preliminary data.</text>
</comment>
<evidence type="ECO:0000256" key="3">
    <source>
        <dbReference type="ARBA" id="ARBA00022475"/>
    </source>
</evidence>
<sequence length="163" mass="17539">MADAATVFAAMFGTGKDLSVAQECARAVLILFDGLLAVRIVGRRIFGKWSALDIVVSIVIGSNLSRALTGSAPLLGTLAATTLFLLLHWLLAHCAARFPAMSRLLEGRAITIYREGVHRDARLRHSVSQADLDEALRQSGLTSVTDAREVTLEPSGKITVLKR</sequence>
<dbReference type="Gene3D" id="3.30.240.20">
    <property type="entry name" value="bsu07140 like domains"/>
    <property type="match status" value="1"/>
</dbReference>
<keyword evidence="5 7" id="KW-1133">Transmembrane helix</keyword>
<dbReference type="GO" id="GO:0005886">
    <property type="term" value="C:plasma membrane"/>
    <property type="evidence" value="ECO:0007669"/>
    <property type="project" value="UniProtKB-SubCell"/>
</dbReference>
<dbReference type="Proteomes" id="UP000197290">
    <property type="component" value="Unassembled WGS sequence"/>
</dbReference>
<feature type="domain" description="YetF C-terminal" evidence="8">
    <location>
        <begin position="98"/>
        <end position="162"/>
    </location>
</feature>
<keyword evidence="3" id="KW-1003">Cell membrane</keyword>
<evidence type="ECO:0000259" key="8">
    <source>
        <dbReference type="Pfam" id="PF04239"/>
    </source>
</evidence>
<accession>A0A245ZI70</accession>
<dbReference type="InterPro" id="IPR023090">
    <property type="entry name" value="UPF0702_alpha/beta_dom_sf"/>
</dbReference>
<keyword evidence="10" id="KW-1185">Reference proteome</keyword>
<name>A0A245ZI70_9SPHN</name>
<dbReference type="RefSeq" id="WP_211280077.1">
    <property type="nucleotide sequence ID" value="NZ_NBBI01000004.1"/>
</dbReference>
<comment type="subcellular location">
    <subcellularLocation>
        <location evidence="1">Cell membrane</location>
        <topology evidence="1">Multi-pass membrane protein</topology>
    </subcellularLocation>
</comment>
<evidence type="ECO:0000256" key="4">
    <source>
        <dbReference type="ARBA" id="ARBA00022692"/>
    </source>
</evidence>
<keyword evidence="4 7" id="KW-0812">Transmembrane</keyword>
<evidence type="ECO:0000313" key="9">
    <source>
        <dbReference type="EMBL" id="OWK29423.1"/>
    </source>
</evidence>
<comment type="similarity">
    <text evidence="2">Belongs to the UPF0702 family.</text>
</comment>
<proteinExistence type="inferred from homology"/>
<evidence type="ECO:0000256" key="6">
    <source>
        <dbReference type="ARBA" id="ARBA00023136"/>
    </source>
</evidence>